<dbReference type="GO" id="GO:0003964">
    <property type="term" value="F:RNA-directed DNA polymerase activity"/>
    <property type="evidence" value="ECO:0007669"/>
    <property type="project" value="UniProtKB-KW"/>
</dbReference>
<dbReference type="SUPFAM" id="SSF56672">
    <property type="entry name" value="DNA/RNA polymerases"/>
    <property type="match status" value="1"/>
</dbReference>
<feature type="domain" description="Peptidase A2" evidence="11">
    <location>
        <begin position="658"/>
        <end position="674"/>
    </location>
</feature>
<keyword evidence="7" id="KW-0378">Hydrolase</keyword>
<dbReference type="Pfam" id="PF17917">
    <property type="entry name" value="RT_RNaseH"/>
    <property type="match status" value="1"/>
</dbReference>
<evidence type="ECO:0000256" key="10">
    <source>
        <dbReference type="SAM" id="MobiDB-lite"/>
    </source>
</evidence>
<dbReference type="InterPro" id="IPR043502">
    <property type="entry name" value="DNA/RNA_pol_sf"/>
</dbReference>
<dbReference type="InterPro" id="IPR021109">
    <property type="entry name" value="Peptidase_aspartic_dom_sf"/>
</dbReference>
<keyword evidence="6" id="KW-0255">Endonuclease</keyword>
<dbReference type="Gene3D" id="3.30.70.270">
    <property type="match status" value="2"/>
</dbReference>
<feature type="compositionally biased region" description="Polar residues" evidence="10">
    <location>
        <begin position="1"/>
        <end position="13"/>
    </location>
</feature>
<evidence type="ECO:0000256" key="7">
    <source>
        <dbReference type="ARBA" id="ARBA00022801"/>
    </source>
</evidence>
<evidence type="ECO:0000313" key="13">
    <source>
        <dbReference type="EMBL" id="KAG1535493.1"/>
    </source>
</evidence>
<dbReference type="Pfam" id="PF13650">
    <property type="entry name" value="Asp_protease_2"/>
    <property type="match status" value="1"/>
</dbReference>
<name>A0A9P6XZB9_RHIOR</name>
<evidence type="ECO:0000256" key="8">
    <source>
        <dbReference type="ARBA" id="ARBA00022918"/>
    </source>
</evidence>
<evidence type="ECO:0000313" key="14">
    <source>
        <dbReference type="Proteomes" id="UP000717996"/>
    </source>
</evidence>
<protein>
    <recommendedName>
        <fullName evidence="1">RNA-directed DNA polymerase</fullName>
        <ecNumber evidence="1">2.7.7.49</ecNumber>
    </recommendedName>
</protein>
<keyword evidence="8" id="KW-0695">RNA-directed DNA polymerase</keyword>
<dbReference type="PANTHER" id="PTHR37984:SF5">
    <property type="entry name" value="PROTEIN NYNRIN-LIKE"/>
    <property type="match status" value="1"/>
</dbReference>
<dbReference type="GO" id="GO:0004519">
    <property type="term" value="F:endonuclease activity"/>
    <property type="evidence" value="ECO:0007669"/>
    <property type="project" value="UniProtKB-KW"/>
</dbReference>
<proteinExistence type="predicted"/>
<dbReference type="FunFam" id="3.30.70.270:FF:000020">
    <property type="entry name" value="Transposon Tf2-6 polyprotein-like Protein"/>
    <property type="match status" value="1"/>
</dbReference>
<evidence type="ECO:0000256" key="4">
    <source>
        <dbReference type="ARBA" id="ARBA00022722"/>
    </source>
</evidence>
<evidence type="ECO:0000256" key="1">
    <source>
        <dbReference type="ARBA" id="ARBA00012493"/>
    </source>
</evidence>
<dbReference type="PROSITE" id="PS50175">
    <property type="entry name" value="ASP_PROT_RETROV"/>
    <property type="match status" value="1"/>
</dbReference>
<keyword evidence="9" id="KW-0175">Coiled coil</keyword>
<feature type="domain" description="Reverse transcriptase" evidence="12">
    <location>
        <begin position="846"/>
        <end position="1030"/>
    </location>
</feature>
<feature type="region of interest" description="Disordered" evidence="10">
    <location>
        <begin position="1"/>
        <end position="20"/>
    </location>
</feature>
<gene>
    <name evidence="13" type="ORF">G6F51_011509</name>
</gene>
<evidence type="ECO:0000256" key="6">
    <source>
        <dbReference type="ARBA" id="ARBA00022759"/>
    </source>
</evidence>
<dbReference type="Gene3D" id="3.10.10.10">
    <property type="entry name" value="HIV Type 1 Reverse Transcriptase, subunit A, domain 1"/>
    <property type="match status" value="1"/>
</dbReference>
<comment type="caution">
    <text evidence="13">The sequence shown here is derived from an EMBL/GenBank/DDBJ whole genome shotgun (WGS) entry which is preliminary data.</text>
</comment>
<dbReference type="AlphaFoldDB" id="A0A9P6XZB9"/>
<dbReference type="EMBL" id="JAANIT010002782">
    <property type="protein sequence ID" value="KAG1535493.1"/>
    <property type="molecule type" value="Genomic_DNA"/>
</dbReference>
<dbReference type="PROSITE" id="PS00141">
    <property type="entry name" value="ASP_PROTEASE"/>
    <property type="match status" value="1"/>
</dbReference>
<evidence type="ECO:0000259" key="11">
    <source>
        <dbReference type="PROSITE" id="PS50175"/>
    </source>
</evidence>
<evidence type="ECO:0000256" key="3">
    <source>
        <dbReference type="ARBA" id="ARBA00022695"/>
    </source>
</evidence>
<dbReference type="GO" id="GO:0006508">
    <property type="term" value="P:proteolysis"/>
    <property type="evidence" value="ECO:0007669"/>
    <property type="project" value="InterPro"/>
</dbReference>
<reference evidence="13" key="1">
    <citation type="journal article" date="2020" name="Microb. Genom.">
        <title>Genetic diversity of clinical and environmental Mucorales isolates obtained from an investigation of mucormycosis cases among solid organ transplant recipients.</title>
        <authorList>
            <person name="Nguyen M.H."/>
            <person name="Kaul D."/>
            <person name="Muto C."/>
            <person name="Cheng S.J."/>
            <person name="Richter R.A."/>
            <person name="Bruno V.M."/>
            <person name="Liu G."/>
            <person name="Beyhan S."/>
            <person name="Sundermann A.J."/>
            <person name="Mounaud S."/>
            <person name="Pasculle A.W."/>
            <person name="Nierman W.C."/>
            <person name="Driscoll E."/>
            <person name="Cumbie R."/>
            <person name="Clancy C.J."/>
            <person name="Dupont C.L."/>
        </authorList>
    </citation>
    <scope>NUCLEOTIDE SEQUENCE</scope>
    <source>
        <strain evidence="13">GL16</strain>
    </source>
</reference>
<keyword evidence="5" id="KW-0064">Aspartyl protease</keyword>
<dbReference type="EC" id="2.7.7.49" evidence="1"/>
<dbReference type="InterPro" id="IPR001995">
    <property type="entry name" value="Peptidase_A2_cat"/>
</dbReference>
<evidence type="ECO:0000256" key="2">
    <source>
        <dbReference type="ARBA" id="ARBA00022679"/>
    </source>
</evidence>
<feature type="compositionally biased region" description="Polar residues" evidence="10">
    <location>
        <begin position="62"/>
        <end position="72"/>
    </location>
</feature>
<feature type="coiled-coil region" evidence="9">
    <location>
        <begin position="171"/>
        <end position="205"/>
    </location>
</feature>
<dbReference type="CDD" id="cd00303">
    <property type="entry name" value="retropepsin_like"/>
    <property type="match status" value="1"/>
</dbReference>
<organism evidence="13 14">
    <name type="scientific">Rhizopus oryzae</name>
    <name type="common">Mucormycosis agent</name>
    <name type="synonym">Rhizopus arrhizus var. delemar</name>
    <dbReference type="NCBI Taxonomy" id="64495"/>
    <lineage>
        <taxon>Eukaryota</taxon>
        <taxon>Fungi</taxon>
        <taxon>Fungi incertae sedis</taxon>
        <taxon>Mucoromycota</taxon>
        <taxon>Mucoromycotina</taxon>
        <taxon>Mucoromycetes</taxon>
        <taxon>Mucorales</taxon>
        <taxon>Mucorineae</taxon>
        <taxon>Rhizopodaceae</taxon>
        <taxon>Rhizopus</taxon>
    </lineage>
</organism>
<keyword evidence="4" id="KW-0540">Nuclease</keyword>
<sequence length="1253" mass="142860">MAVITRNNRPTRTSRASISSVSSLSSVVSEVASSCPASPVAPGLDNFSDRPGSPSYVEMVTGSRSRSPSPADSVSGAIGERLNSLSIKKDESSLVRGDAISLSTAEDDVVMEDAPLINARRAISGEKKNASRYSKSVSNNKSRSYEKLDHFHRKYDETTGLLDKLVEKRDLEEDESKRKALKIQIREYREDLEYYEERITKLDEIIANEISRKMNEVGSNTNNTRESEPTIPIKVIPPFRLLVSAAYSLKHYNASKISPDDVKNDNAFKTVKDFIRKFETVLKHYNVNIDKNGLRYLQVSIENGQDDRSINWLQHKLTVADFKNSNWEGVKAALIGKFGESFTYLQYRQKLMRIRQLNGEYLNTYVDRYIDLMTKAKFADSSLAVMHFLGTLIAPVKDCLERKLAEIRAKKNAEFILEDDSLSNIQTIIESNKMHFIEECKKSFPDLKNQERPQLKSANNKAPRLTETKRKFHGDEQRYFPANKNRERNFHKRPAHSIPKCRYCGDKYTPGHLDKCREMEKRRDHYINKDTGFRAHKDAPKNYTGNFSQRRRSFEEKVHNRNDSRIAVHNVEKVEKQTTTEPEIMQTHPADEVMNDLLNDDEFISPFQKALKQVQEKKKHKQGNVRCYSLKTKEETHPTMLQSPYSLHTPFLLNDHRLIALVDTGADISFISKNAVNKLKLRVIPVHGSLLLADKEKTVKRVGVTDKLNIGYKGQIIAHEFEILNMHDKIDAIFGRDILPILGIHLTGVATNWDDNKVKFDDSIEDSEYIPNVSNAGTPDEHEALLLTLQSHIDKNQQIDVHSLCNLPEAVVKLDTPHGKHAHVRQYPIANKMMPIFDEAVKTWLENGVIIRAPPSPWNSPITFAPKKDANGNPTDYRPCIDPRKINALLESDNYPLPLIDDIFHDLAGSTIFTSLDLKSAFHRLPIRKSDQVKTTFTHRNKQYMFRSAPFGLKHVSSHFMRIMNLILSDLSNVHVYVDDIVIGTPGDSMEEHYKAVSAVIDRLTQHNMILNPQKCHFGKRSVHLLGFCISEKGKSLDPRKLTNIADWPRPKTGREMMQWLGTVNYFRAHIPCAATLTAPLDALRNVAFIDDINWTPELQVHFQSIKDILCSNVVLSPYDPAKPLYVATDASNTGVGAVLFQKFDEKQSDGLTVTTIRYLGFMARSLSQSERNYSVTRRELLAIVFALKKFHKFLYGHHFTLYSDHRALTYLFTSDELNPMMVGWMDTLLSYDFDIVHIPGVQNVLPDALSPQ</sequence>
<keyword evidence="3" id="KW-0548">Nucleotidyltransferase</keyword>
<dbReference type="Pfam" id="PF00078">
    <property type="entry name" value="RVT_1"/>
    <property type="match status" value="1"/>
</dbReference>
<evidence type="ECO:0000256" key="9">
    <source>
        <dbReference type="SAM" id="Coils"/>
    </source>
</evidence>
<evidence type="ECO:0000259" key="12">
    <source>
        <dbReference type="PROSITE" id="PS50878"/>
    </source>
</evidence>
<dbReference type="InterPro" id="IPR050951">
    <property type="entry name" value="Retrovirus_Pol_polyprotein"/>
</dbReference>
<dbReference type="InterPro" id="IPR000477">
    <property type="entry name" value="RT_dom"/>
</dbReference>
<dbReference type="CDD" id="cd09274">
    <property type="entry name" value="RNase_HI_RT_Ty3"/>
    <property type="match status" value="1"/>
</dbReference>
<dbReference type="InterPro" id="IPR043128">
    <property type="entry name" value="Rev_trsase/Diguanyl_cyclase"/>
</dbReference>
<dbReference type="InterPro" id="IPR001969">
    <property type="entry name" value="Aspartic_peptidase_AS"/>
</dbReference>
<dbReference type="PROSITE" id="PS50878">
    <property type="entry name" value="RT_POL"/>
    <property type="match status" value="1"/>
</dbReference>
<feature type="region of interest" description="Disordered" evidence="10">
    <location>
        <begin position="35"/>
        <end position="77"/>
    </location>
</feature>
<keyword evidence="5" id="KW-0645">Protease</keyword>
<dbReference type="CDD" id="cd01647">
    <property type="entry name" value="RT_LTR"/>
    <property type="match status" value="1"/>
</dbReference>
<keyword evidence="2" id="KW-0808">Transferase</keyword>
<evidence type="ECO:0000256" key="5">
    <source>
        <dbReference type="ARBA" id="ARBA00022750"/>
    </source>
</evidence>
<dbReference type="PANTHER" id="PTHR37984">
    <property type="entry name" value="PROTEIN CBG26694"/>
    <property type="match status" value="1"/>
</dbReference>
<dbReference type="InterPro" id="IPR041373">
    <property type="entry name" value="RT_RNaseH"/>
</dbReference>
<dbReference type="Gene3D" id="2.40.70.10">
    <property type="entry name" value="Acid Proteases"/>
    <property type="match status" value="1"/>
</dbReference>
<dbReference type="SUPFAM" id="SSF50630">
    <property type="entry name" value="Acid proteases"/>
    <property type="match status" value="1"/>
</dbReference>
<dbReference type="Proteomes" id="UP000717996">
    <property type="component" value="Unassembled WGS sequence"/>
</dbReference>
<dbReference type="GO" id="GO:0004190">
    <property type="term" value="F:aspartic-type endopeptidase activity"/>
    <property type="evidence" value="ECO:0007669"/>
    <property type="project" value="UniProtKB-KW"/>
</dbReference>
<accession>A0A9P6XZB9</accession>